<sequence>MSPISTEALSPSIDHLISKRSKSRTFRHFGLADLEGAPADFKPHPKPLSLSFGKPNEQYFPIDKITVDVDNYPFQKTLFPNDILEGNSITIQRNGESLQEIGIDEALQYGEVNGLPAFRDFLLKFTEKVNKPNYHDWDLIPTNGSGDGLNKAADAILDPNDVILLEEFTFIPFTNAIRNVGAIPVPTKLNFDKGGDFNVEYLQDLLENWHQLNPNLKKPKALYLIPTCQNPTGLTHSYQTREKIYELAQIHDFIIIEDDPYGYLTLPPVSKPDLANIKDFDISVDEYLANHLNHSYLKLDTHGRVLRLETLSKVFAPGLRLGFIVGHSNVIKSIRGYSNIVTRAPSGTSQLIFTNIVTKKFGGVDGYLQWILKMRLAYIHRRNVLIHSIITSKAYESNYLSIINCDSGMFAGIKLNFPQGTDNVEKLKLLNFKFLQYGVNVVLGFKMAVDLDFSHSNANFLRICFAAAENDLELQEAGSRLSNAVFEFFQNDLQF</sequence>
<feature type="domain" description="Aminotransferase class I/classII large" evidence="6">
    <location>
        <begin position="104"/>
        <end position="478"/>
    </location>
</feature>
<evidence type="ECO:0000256" key="4">
    <source>
        <dbReference type="ARBA" id="ARBA00022679"/>
    </source>
</evidence>
<dbReference type="CDD" id="cd00609">
    <property type="entry name" value="AAT_like"/>
    <property type="match status" value="1"/>
</dbReference>
<dbReference type="Pfam" id="PF00155">
    <property type="entry name" value="Aminotran_1_2"/>
    <property type="match status" value="1"/>
</dbReference>
<dbReference type="InterPro" id="IPR050859">
    <property type="entry name" value="Class-I_PLP-dep_aminotransf"/>
</dbReference>
<reference evidence="8" key="1">
    <citation type="submission" date="2016-05" db="EMBL/GenBank/DDBJ databases">
        <title>Comparative genomics of biotechnologically important yeasts.</title>
        <authorList>
            <consortium name="DOE Joint Genome Institute"/>
            <person name="Riley R."/>
            <person name="Haridas S."/>
            <person name="Wolfe K.H."/>
            <person name="Lopes M.R."/>
            <person name="Hittinger C.T."/>
            <person name="Goker M."/>
            <person name="Salamov A."/>
            <person name="Wisecaver J."/>
            <person name="Long T.M."/>
            <person name="Aerts A.L."/>
            <person name="Barry K."/>
            <person name="Choi C."/>
            <person name="Clum A."/>
            <person name="Coughlan A.Y."/>
            <person name="Deshpande S."/>
            <person name="Douglass A.P."/>
            <person name="Hanson S.J."/>
            <person name="Klenk H.-P."/>
            <person name="Labutti K."/>
            <person name="Lapidus A."/>
            <person name="Lindquist E."/>
            <person name="Lipzen A."/>
            <person name="Meier-Kolthoff J.P."/>
            <person name="Ohm R.A."/>
            <person name="Otillar R.P."/>
            <person name="Pangilinan J."/>
            <person name="Peng Y."/>
            <person name="Rokas A."/>
            <person name="Rosa C.A."/>
            <person name="Scheuner C."/>
            <person name="Sibirny A.A."/>
            <person name="Slot J.C."/>
            <person name="Stielow J.B."/>
            <person name="Sun H."/>
            <person name="Kurtzman C.P."/>
            <person name="Blackwell M."/>
            <person name="Grigoriev I.V."/>
            <person name="Jeffries T.W."/>
        </authorList>
    </citation>
    <scope>NUCLEOTIDE SEQUENCE [LARGE SCALE GENOMIC DNA]</scope>
    <source>
        <strain evidence="8">NRRL Y-1933</strain>
    </source>
</reference>
<evidence type="ECO:0000313" key="7">
    <source>
        <dbReference type="EMBL" id="ODV67575.1"/>
    </source>
</evidence>
<dbReference type="GO" id="GO:0006571">
    <property type="term" value="P:tyrosine biosynthetic process"/>
    <property type="evidence" value="ECO:0007669"/>
    <property type="project" value="TreeGrafter"/>
</dbReference>
<dbReference type="OrthoDB" id="691673at2759"/>
<evidence type="ECO:0000256" key="1">
    <source>
        <dbReference type="ARBA" id="ARBA00001933"/>
    </source>
</evidence>
<organism evidence="7 8">
    <name type="scientific">Hyphopichia burtonii NRRL Y-1933</name>
    <dbReference type="NCBI Taxonomy" id="984485"/>
    <lineage>
        <taxon>Eukaryota</taxon>
        <taxon>Fungi</taxon>
        <taxon>Dikarya</taxon>
        <taxon>Ascomycota</taxon>
        <taxon>Saccharomycotina</taxon>
        <taxon>Pichiomycetes</taxon>
        <taxon>Debaryomycetaceae</taxon>
        <taxon>Hyphopichia</taxon>
    </lineage>
</organism>
<dbReference type="PANTHER" id="PTHR42790:SF2">
    <property type="entry name" value="AROMATIC AMINO ACID AMINOTRANSFERASE 2"/>
    <property type="match status" value="1"/>
</dbReference>
<dbReference type="InterPro" id="IPR015421">
    <property type="entry name" value="PyrdxlP-dep_Trfase_major"/>
</dbReference>
<dbReference type="GO" id="GO:0047536">
    <property type="term" value="F:2-aminoadipate transaminase activity"/>
    <property type="evidence" value="ECO:0007669"/>
    <property type="project" value="TreeGrafter"/>
</dbReference>
<dbReference type="STRING" id="984485.A0A1E4RKG4"/>
<protein>
    <submittedName>
        <fullName evidence="7">Aromatic amino acid aminotransferase II</fullName>
    </submittedName>
</protein>
<dbReference type="InterPro" id="IPR004839">
    <property type="entry name" value="Aminotransferase_I/II_large"/>
</dbReference>
<dbReference type="Proteomes" id="UP000095085">
    <property type="component" value="Unassembled WGS sequence"/>
</dbReference>
<keyword evidence="3 7" id="KW-0032">Aminotransferase</keyword>
<dbReference type="InterPro" id="IPR015424">
    <property type="entry name" value="PyrdxlP-dep_Trfase"/>
</dbReference>
<gene>
    <name evidence="7" type="ORF">HYPBUDRAFT_5441</name>
</gene>
<dbReference type="Gene3D" id="3.40.640.10">
    <property type="entry name" value="Type I PLP-dependent aspartate aminotransferase-like (Major domain)"/>
    <property type="match status" value="1"/>
</dbReference>
<evidence type="ECO:0000256" key="2">
    <source>
        <dbReference type="ARBA" id="ARBA00007441"/>
    </source>
</evidence>
<evidence type="ECO:0000259" key="6">
    <source>
        <dbReference type="Pfam" id="PF00155"/>
    </source>
</evidence>
<dbReference type="GO" id="GO:0030170">
    <property type="term" value="F:pyridoxal phosphate binding"/>
    <property type="evidence" value="ECO:0007669"/>
    <property type="project" value="InterPro"/>
</dbReference>
<dbReference type="AlphaFoldDB" id="A0A1E4RKG4"/>
<dbReference type="GeneID" id="30998052"/>
<dbReference type="GO" id="GO:0019878">
    <property type="term" value="P:lysine biosynthetic process via aminoadipic acid"/>
    <property type="evidence" value="ECO:0007669"/>
    <property type="project" value="TreeGrafter"/>
</dbReference>
<dbReference type="SUPFAM" id="SSF53383">
    <property type="entry name" value="PLP-dependent transferases"/>
    <property type="match status" value="1"/>
</dbReference>
<evidence type="ECO:0000256" key="5">
    <source>
        <dbReference type="ARBA" id="ARBA00022898"/>
    </source>
</evidence>
<dbReference type="PANTHER" id="PTHR42790">
    <property type="entry name" value="AMINOTRANSFERASE"/>
    <property type="match status" value="1"/>
</dbReference>
<evidence type="ECO:0000313" key="8">
    <source>
        <dbReference type="Proteomes" id="UP000095085"/>
    </source>
</evidence>
<dbReference type="EMBL" id="KV454540">
    <property type="protein sequence ID" value="ODV67575.1"/>
    <property type="molecule type" value="Genomic_DNA"/>
</dbReference>
<comment type="similarity">
    <text evidence="2">Belongs to the class-I pyridoxal-phosphate-dependent aminotransferase family.</text>
</comment>
<accession>A0A1E4RKG4</accession>
<dbReference type="GO" id="GO:0009074">
    <property type="term" value="P:aromatic amino acid family catabolic process"/>
    <property type="evidence" value="ECO:0007669"/>
    <property type="project" value="TreeGrafter"/>
</dbReference>
<keyword evidence="8" id="KW-1185">Reference proteome</keyword>
<dbReference type="RefSeq" id="XP_020076642.1">
    <property type="nucleotide sequence ID" value="XM_020223503.1"/>
</dbReference>
<dbReference type="GO" id="GO:0008793">
    <property type="term" value="F:aromatic-amino-acid transaminase activity"/>
    <property type="evidence" value="ECO:0007669"/>
    <property type="project" value="TreeGrafter"/>
</dbReference>
<keyword evidence="5" id="KW-0663">Pyridoxal phosphate</keyword>
<comment type="cofactor">
    <cofactor evidence="1">
        <name>pyridoxal 5'-phosphate</name>
        <dbReference type="ChEBI" id="CHEBI:597326"/>
    </cofactor>
</comment>
<evidence type="ECO:0000256" key="3">
    <source>
        <dbReference type="ARBA" id="ARBA00022576"/>
    </source>
</evidence>
<keyword evidence="4 7" id="KW-0808">Transferase</keyword>
<name>A0A1E4RKG4_9ASCO</name>
<proteinExistence type="inferred from homology"/>